<sequence length="192" mass="21336">MLIPPTTIDGIAAGTITVAFRRWDKPRINVGSRIRNARGVVEITSIKEVRRITEKDARAAGFDSAAALLKLLDKKSTGDRLYRIGVAYGGPDPRHALRESGDIDADELASLRKRLARMDAGTPWTRTYLELIENNPEVVARELAPLVGMERDPFKIKVRRLKDLGLTESLLVGYRLSPRGCTFLAAERALEQ</sequence>
<accession>A0A848KH35</accession>
<proteinExistence type="predicted"/>
<name>A0A848KH35_9NOCA</name>
<dbReference type="AlphaFoldDB" id="A0A848KH35"/>
<reference evidence="1 2" key="2">
    <citation type="submission" date="2020-06" db="EMBL/GenBank/DDBJ databases">
        <title>Antribacter stalactiti gen. nov., sp. nov., a new member of the family Nacardiaceae isolated from a cave.</title>
        <authorList>
            <person name="Kim I.S."/>
        </authorList>
    </citation>
    <scope>NUCLEOTIDE SEQUENCE [LARGE SCALE GENOMIC DNA]</scope>
    <source>
        <strain evidence="1 2">YC2-7</strain>
    </source>
</reference>
<gene>
    <name evidence="1" type="ORF">FGL95_23885</name>
</gene>
<keyword evidence="2" id="KW-1185">Reference proteome</keyword>
<dbReference type="Proteomes" id="UP000535543">
    <property type="component" value="Unassembled WGS sequence"/>
</dbReference>
<evidence type="ECO:0000313" key="2">
    <source>
        <dbReference type="Proteomes" id="UP000535543"/>
    </source>
</evidence>
<dbReference type="EMBL" id="VCQU01000009">
    <property type="protein sequence ID" value="NMN98085.1"/>
    <property type="molecule type" value="Genomic_DNA"/>
</dbReference>
<comment type="caution">
    <text evidence="1">The sequence shown here is derived from an EMBL/GenBank/DDBJ whole genome shotgun (WGS) entry which is preliminary data.</text>
</comment>
<organism evidence="1 2">
    <name type="scientific">Antrihabitans stalactiti</name>
    <dbReference type="NCBI Taxonomy" id="2584121"/>
    <lineage>
        <taxon>Bacteria</taxon>
        <taxon>Bacillati</taxon>
        <taxon>Actinomycetota</taxon>
        <taxon>Actinomycetes</taxon>
        <taxon>Mycobacteriales</taxon>
        <taxon>Nocardiaceae</taxon>
        <taxon>Antrihabitans</taxon>
    </lineage>
</organism>
<evidence type="ECO:0000313" key="1">
    <source>
        <dbReference type="EMBL" id="NMN98085.1"/>
    </source>
</evidence>
<dbReference type="RefSeq" id="WP_169591717.1">
    <property type="nucleotide sequence ID" value="NZ_VCQU01000009.1"/>
</dbReference>
<reference evidence="1 2" key="1">
    <citation type="submission" date="2019-05" db="EMBL/GenBank/DDBJ databases">
        <authorList>
            <person name="Lee S.D."/>
        </authorList>
    </citation>
    <scope>NUCLEOTIDE SEQUENCE [LARGE SCALE GENOMIC DNA]</scope>
    <source>
        <strain evidence="1 2">YC2-7</strain>
    </source>
</reference>
<protein>
    <submittedName>
        <fullName evidence="1">ASCH domain-containing protein</fullName>
    </submittedName>
</protein>